<feature type="transmembrane region" description="Helical" evidence="2">
    <location>
        <begin position="155"/>
        <end position="173"/>
    </location>
</feature>
<feature type="transmembrane region" description="Helical" evidence="2">
    <location>
        <begin position="209"/>
        <end position="228"/>
    </location>
</feature>
<proteinExistence type="predicted"/>
<gene>
    <name evidence="3" type="ORF">GCM10023167_01980</name>
</gene>
<reference evidence="4" key="1">
    <citation type="journal article" date="2019" name="Int. J. Syst. Evol. Microbiol.">
        <title>The Global Catalogue of Microorganisms (GCM) 10K type strain sequencing project: providing services to taxonomists for standard genome sequencing and annotation.</title>
        <authorList>
            <consortium name="The Broad Institute Genomics Platform"/>
            <consortium name="The Broad Institute Genome Sequencing Center for Infectious Disease"/>
            <person name="Wu L."/>
            <person name="Ma J."/>
        </authorList>
    </citation>
    <scope>NUCLEOTIDE SEQUENCE [LARGE SCALE GENOMIC DNA]</scope>
    <source>
        <strain evidence="4">JCM 17808</strain>
    </source>
</reference>
<feature type="transmembrane region" description="Helical" evidence="2">
    <location>
        <begin position="185"/>
        <end position="203"/>
    </location>
</feature>
<organism evidence="3 4">
    <name type="scientific">Brevibacterium pityocampae</name>
    <dbReference type="NCBI Taxonomy" id="506594"/>
    <lineage>
        <taxon>Bacteria</taxon>
        <taxon>Bacillati</taxon>
        <taxon>Actinomycetota</taxon>
        <taxon>Actinomycetes</taxon>
        <taxon>Micrococcales</taxon>
        <taxon>Brevibacteriaceae</taxon>
        <taxon>Brevibacterium</taxon>
    </lineage>
</organism>
<keyword evidence="2" id="KW-0472">Membrane</keyword>
<feature type="compositionally biased region" description="Basic and acidic residues" evidence="1">
    <location>
        <begin position="19"/>
        <end position="32"/>
    </location>
</feature>
<feature type="transmembrane region" description="Helical" evidence="2">
    <location>
        <begin position="104"/>
        <end position="121"/>
    </location>
</feature>
<dbReference type="Proteomes" id="UP001500642">
    <property type="component" value="Unassembled WGS sequence"/>
</dbReference>
<comment type="caution">
    <text evidence="3">The sequence shown here is derived from an EMBL/GenBank/DDBJ whole genome shotgun (WGS) entry which is preliminary data.</text>
</comment>
<sequence>MSGSSDPATPGDPETPTDPVDREPALVDREPVDGDPAPGRFESGPEGTDSVDPVLTGDQLRSMGRWMFARGLLGFAFGMATVFWPRDILANATQLTLGVQTVDWVIIAYLALSAVLLVLAARRAPQPVRTALLGQAVVVVPAVVFLLIADTPPQLRAAVCIWAILHGALELWIHRTLRAAPMASDHLIAAACHLLLGVILAFGSDMGALTIFGFAGAAVVIASVLYMVGGYSRVARARA</sequence>
<feature type="transmembrane region" description="Helical" evidence="2">
    <location>
        <begin position="128"/>
        <end position="149"/>
    </location>
</feature>
<name>A0ABP8J0T6_9MICO</name>
<feature type="region of interest" description="Disordered" evidence="1">
    <location>
        <begin position="1"/>
        <end position="55"/>
    </location>
</feature>
<keyword evidence="2" id="KW-0812">Transmembrane</keyword>
<evidence type="ECO:0000313" key="4">
    <source>
        <dbReference type="Proteomes" id="UP001500642"/>
    </source>
</evidence>
<feature type="transmembrane region" description="Helical" evidence="2">
    <location>
        <begin position="67"/>
        <end position="84"/>
    </location>
</feature>
<evidence type="ECO:0000256" key="1">
    <source>
        <dbReference type="SAM" id="MobiDB-lite"/>
    </source>
</evidence>
<dbReference type="RefSeq" id="WP_137318573.1">
    <property type="nucleotide sequence ID" value="NZ_BAABGL010000002.1"/>
</dbReference>
<keyword evidence="2" id="KW-1133">Transmembrane helix</keyword>
<dbReference type="EMBL" id="BAABGL010000002">
    <property type="protein sequence ID" value="GAA4382927.1"/>
    <property type="molecule type" value="Genomic_DNA"/>
</dbReference>
<protein>
    <submittedName>
        <fullName evidence="3">Uncharacterized protein</fullName>
    </submittedName>
</protein>
<keyword evidence="4" id="KW-1185">Reference proteome</keyword>
<evidence type="ECO:0000256" key="2">
    <source>
        <dbReference type="SAM" id="Phobius"/>
    </source>
</evidence>
<accession>A0ABP8J0T6</accession>
<evidence type="ECO:0000313" key="3">
    <source>
        <dbReference type="EMBL" id="GAA4382927.1"/>
    </source>
</evidence>